<evidence type="ECO:0000256" key="1">
    <source>
        <dbReference type="SAM" id="Coils"/>
    </source>
</evidence>
<dbReference type="AlphaFoldDB" id="A0A1Y1UX43"/>
<proteinExistence type="predicted"/>
<evidence type="ECO:0000256" key="2">
    <source>
        <dbReference type="SAM" id="MobiDB-lite"/>
    </source>
</evidence>
<feature type="compositionally biased region" description="Low complexity" evidence="2">
    <location>
        <begin position="311"/>
        <end position="320"/>
    </location>
</feature>
<reference evidence="3 4" key="1">
    <citation type="submission" date="2016-08" db="EMBL/GenBank/DDBJ databases">
        <title>Genomes of anaerobic fungi encode conserved fungal cellulosomes for biomass hydrolysis.</title>
        <authorList>
            <consortium name="DOE Joint Genome Institute"/>
            <person name="Haitjema C.H."/>
            <person name="Gilmore S.P."/>
            <person name="Henske J.K."/>
            <person name="Solomon K.V."/>
            <person name="De Groot R."/>
            <person name="Kuo A."/>
            <person name="Mondo S.J."/>
            <person name="Salamov A.A."/>
            <person name="Labutti K."/>
            <person name="Zhao Z."/>
            <person name="Chiniquy J."/>
            <person name="Barry K."/>
            <person name="Brewer H.M."/>
            <person name="Purvine S.O."/>
            <person name="Wright A.T."/>
            <person name="Boxma B."/>
            <person name="Van Alen T."/>
            <person name="Hackstein J.H."/>
            <person name="Baker S.E."/>
            <person name="Grigoriev I.V."/>
            <person name="O'Malley M.A."/>
        </authorList>
    </citation>
    <scope>NUCLEOTIDE SEQUENCE [LARGE SCALE GENOMIC DNA]</scope>
    <source>
        <strain evidence="4">finn</strain>
    </source>
</reference>
<dbReference type="Proteomes" id="UP000193719">
    <property type="component" value="Unassembled WGS sequence"/>
</dbReference>
<dbReference type="STRING" id="1754191.A0A1Y1UX43"/>
<accession>A0A1Y1UX43</accession>
<protein>
    <submittedName>
        <fullName evidence="3">Uncharacterized protein</fullName>
    </submittedName>
</protein>
<sequence>MTTKGLRKLLEEVQEKKKKAEDKIDHGNLKRVIDFAYFSANEIYEIKEKERSGEGFVDYIFYPKNRREKIIIIELKLYGSTKRVISQIYENRYFNNIEKAYTGNILLVGINFNKPTNISEIEEMISSVKSRNNEGEIRSNCRIDKRNNTEVNANELEYILHEAHKERFRFRNNKKKHVSSIKFGYNERETESDYRVDKPNSIEVDVSELEYIIPEEGFGNNKRKSEQVSFKESGNNKRKHLSSKESKNNESKLNKNSVFTKTVSYDILSSSETELEDEFLDISKALPTSTTEDDIMESLPTTSTTEDDTMESSSTYTTEDVTMECSSTSIIEDSTMESSPTTSITKTSTIESSSTSIIEDSTMESSPTTSITKTSTIESSSTSIIEDSTMESSPTTSITKTSTMESSSTSIIEDSTMESSPTTSITKTSTIESSSTSIIEDSTMESSPTTSITKTSTIESSSTSITKTSTIESLPTNYCKNEITIDNSNFNIVYFQENIMYDKCILSDFYFNEKTFNINSIMYCGKLYLNDNVEKYNITIEKNLSIQFGIYIMEIEKVYEVKMVNSSNEKLCIDLKGKQNLEYKKEKKDDFVLLSYKEESSLFITNKYNEIIKKDCLNEIEYKVKPSLISSVKEDLCGKEEHLLKIKDLINKNKNSVNTSITVTTKIPEPTNVPVNKCNDKINSITYAEIENKTFNFGGYVIYNKNLCKVNLVSNGPMNYYTLNPYNQKVQINGFIECLYYDDDGEEIKYDKKIIIESLNGARKYEILSNINPYADYIFFEPFKYTSTTNLSTNDSLPDFSRGKFSMYNYITYYNDKEKQEEIGSIKASWIYNVFVGDNDDVWITC</sequence>
<gene>
    <name evidence="3" type="ORF">BCR36DRAFT_416230</name>
</gene>
<feature type="compositionally biased region" description="Basic and acidic residues" evidence="2">
    <location>
        <begin position="242"/>
        <end position="253"/>
    </location>
</feature>
<feature type="region of interest" description="Disordered" evidence="2">
    <location>
        <begin position="286"/>
        <end position="320"/>
    </location>
</feature>
<dbReference type="EMBL" id="MCFH01000069">
    <property type="protein sequence ID" value="ORX42221.1"/>
    <property type="molecule type" value="Genomic_DNA"/>
</dbReference>
<keyword evidence="4" id="KW-1185">Reference proteome</keyword>
<reference evidence="3 4" key="2">
    <citation type="submission" date="2016-08" db="EMBL/GenBank/DDBJ databases">
        <title>Pervasive Adenine N6-methylation of Active Genes in Fungi.</title>
        <authorList>
            <consortium name="DOE Joint Genome Institute"/>
            <person name="Mondo S.J."/>
            <person name="Dannebaum R.O."/>
            <person name="Kuo R.C."/>
            <person name="Labutti K."/>
            <person name="Haridas S."/>
            <person name="Kuo A."/>
            <person name="Salamov A."/>
            <person name="Ahrendt S.R."/>
            <person name="Lipzen A."/>
            <person name="Sullivan W."/>
            <person name="Andreopoulos W.B."/>
            <person name="Clum A."/>
            <person name="Lindquist E."/>
            <person name="Daum C."/>
            <person name="Ramamoorthy G.K."/>
            <person name="Gryganskyi A."/>
            <person name="Culley D."/>
            <person name="Magnuson J.K."/>
            <person name="James T.Y."/>
            <person name="O'Malley M.A."/>
            <person name="Stajich J.E."/>
            <person name="Spatafora J.W."/>
            <person name="Visel A."/>
            <person name="Grigoriev I.V."/>
        </authorList>
    </citation>
    <scope>NUCLEOTIDE SEQUENCE [LARGE SCALE GENOMIC DNA]</scope>
    <source>
        <strain evidence="4">finn</strain>
    </source>
</reference>
<name>A0A1Y1UX43_9FUNG</name>
<comment type="caution">
    <text evidence="3">The sequence shown here is derived from an EMBL/GenBank/DDBJ whole genome shotgun (WGS) entry which is preliminary data.</text>
</comment>
<feature type="compositionally biased region" description="Low complexity" evidence="2">
    <location>
        <begin position="337"/>
        <end position="458"/>
    </location>
</feature>
<evidence type="ECO:0000313" key="4">
    <source>
        <dbReference type="Proteomes" id="UP000193719"/>
    </source>
</evidence>
<feature type="region of interest" description="Disordered" evidence="2">
    <location>
        <begin position="220"/>
        <end position="253"/>
    </location>
</feature>
<organism evidence="3 4">
    <name type="scientific">Piromyces finnis</name>
    <dbReference type="NCBI Taxonomy" id="1754191"/>
    <lineage>
        <taxon>Eukaryota</taxon>
        <taxon>Fungi</taxon>
        <taxon>Fungi incertae sedis</taxon>
        <taxon>Chytridiomycota</taxon>
        <taxon>Chytridiomycota incertae sedis</taxon>
        <taxon>Neocallimastigomycetes</taxon>
        <taxon>Neocallimastigales</taxon>
        <taxon>Neocallimastigaceae</taxon>
        <taxon>Piromyces</taxon>
    </lineage>
</organism>
<feature type="region of interest" description="Disordered" evidence="2">
    <location>
        <begin position="333"/>
        <end position="458"/>
    </location>
</feature>
<feature type="coiled-coil region" evidence="1">
    <location>
        <begin position="3"/>
        <end position="30"/>
    </location>
</feature>
<keyword evidence="1" id="KW-0175">Coiled coil</keyword>
<evidence type="ECO:0000313" key="3">
    <source>
        <dbReference type="EMBL" id="ORX42221.1"/>
    </source>
</evidence>